<dbReference type="Pfam" id="PF13511">
    <property type="entry name" value="DUF4124"/>
    <property type="match status" value="1"/>
</dbReference>
<reference evidence="2 3" key="1">
    <citation type="submission" date="2018-04" db="EMBL/GenBank/DDBJ databases">
        <title>Cupriavidus necator CR12 genome sequencing and assembly.</title>
        <authorList>
            <person name="Ben Fekih I."/>
            <person name="Mazhar H.S."/>
            <person name="Bello S.K."/>
            <person name="Rensing C."/>
        </authorList>
    </citation>
    <scope>NUCLEOTIDE SEQUENCE [LARGE SCALE GENOMIC DNA]</scope>
    <source>
        <strain evidence="2 3">CR12</strain>
    </source>
</reference>
<comment type="caution">
    <text evidence="2">The sequence shown here is derived from an EMBL/GenBank/DDBJ whole genome shotgun (WGS) entry which is preliminary data.</text>
</comment>
<evidence type="ECO:0000313" key="2">
    <source>
        <dbReference type="EMBL" id="RCJ03500.1"/>
    </source>
</evidence>
<sequence>MLRYLTIAMFAMTTNAAGQTIYQCRSAVGHVTLQDAPCHHEAKTEVVRKSIGQRNAEYRAEPSSFFDPKGQERIASSILCPSLRQSYQAAVTRSERAMLTHDSAQIQQASEAVQRAGAQISKYRCE</sequence>
<accession>A0A367P6N4</accession>
<organism evidence="2 3">
    <name type="scientific">Cupriavidus necator</name>
    <name type="common">Alcaligenes eutrophus</name>
    <name type="synonym">Ralstonia eutropha</name>
    <dbReference type="NCBI Taxonomy" id="106590"/>
    <lineage>
        <taxon>Bacteria</taxon>
        <taxon>Pseudomonadati</taxon>
        <taxon>Pseudomonadota</taxon>
        <taxon>Betaproteobacteria</taxon>
        <taxon>Burkholderiales</taxon>
        <taxon>Burkholderiaceae</taxon>
        <taxon>Cupriavidus</taxon>
    </lineage>
</organism>
<name>A0A367P6N4_CUPNE</name>
<dbReference type="AlphaFoldDB" id="A0A367P6N4"/>
<gene>
    <name evidence="2" type="ORF">DDK22_36950</name>
</gene>
<dbReference type="RefSeq" id="WP_114136224.1">
    <property type="nucleotide sequence ID" value="NZ_CP068436.1"/>
</dbReference>
<evidence type="ECO:0000259" key="1">
    <source>
        <dbReference type="Pfam" id="PF13511"/>
    </source>
</evidence>
<protein>
    <submittedName>
        <fullName evidence="2">DUF4124 domain-containing protein</fullName>
    </submittedName>
</protein>
<evidence type="ECO:0000313" key="3">
    <source>
        <dbReference type="Proteomes" id="UP000253501"/>
    </source>
</evidence>
<dbReference type="EMBL" id="QDHA01000150">
    <property type="protein sequence ID" value="RCJ03500.1"/>
    <property type="molecule type" value="Genomic_DNA"/>
</dbReference>
<dbReference type="Proteomes" id="UP000253501">
    <property type="component" value="Unassembled WGS sequence"/>
</dbReference>
<feature type="domain" description="DUF4124" evidence="1">
    <location>
        <begin position="8"/>
        <end position="54"/>
    </location>
</feature>
<proteinExistence type="predicted"/>
<dbReference type="InterPro" id="IPR025392">
    <property type="entry name" value="DUF4124"/>
</dbReference>